<dbReference type="AlphaFoldDB" id="A0A7M1LGF6"/>
<keyword evidence="1" id="KW-0472">Membrane</keyword>
<dbReference type="Proteomes" id="UP000594749">
    <property type="component" value="Chromosome"/>
</dbReference>
<sequence length="116" mass="13726">MAIKAFILYIFCVFALFTFKDFNLTIEQIISLAFLAWSFLLFMFLFLSRLIKYIFPFFIGNKVTDADIISAKIKISNLDKQIQLLEEKIENIDPVVLTFIDKEKQKTENRKRFGRL</sequence>
<feature type="transmembrane region" description="Helical" evidence="1">
    <location>
        <begin position="30"/>
        <end position="47"/>
    </location>
</feature>
<keyword evidence="1" id="KW-1133">Transmembrane helix</keyword>
<evidence type="ECO:0000313" key="3">
    <source>
        <dbReference type="Proteomes" id="UP000594749"/>
    </source>
</evidence>
<gene>
    <name evidence="2" type="ORF">IMC76_04910</name>
</gene>
<dbReference type="EMBL" id="CP063078">
    <property type="protein sequence ID" value="QOQ86575.1"/>
    <property type="molecule type" value="Genomic_DNA"/>
</dbReference>
<name>A0A7M1LGF6_9BACT</name>
<proteinExistence type="predicted"/>
<reference evidence="2 3" key="1">
    <citation type="submission" date="2020-10" db="EMBL/GenBank/DDBJ databases">
        <title>Campylobacter and Helicobacter PacBio genomes.</title>
        <authorList>
            <person name="Lane C."/>
        </authorList>
    </citation>
    <scope>NUCLEOTIDE SEQUENCE [LARGE SCALE GENOMIC DNA]</scope>
    <source>
        <strain evidence="2 3">2016D-0077</strain>
    </source>
</reference>
<protein>
    <submittedName>
        <fullName evidence="2">Uncharacterized protein</fullName>
    </submittedName>
</protein>
<keyword evidence="1" id="KW-0812">Transmembrane</keyword>
<organism evidence="2 3">
    <name type="scientific">Campylobacter corcagiensis</name>
    <dbReference type="NCBI Taxonomy" id="1448857"/>
    <lineage>
        <taxon>Bacteria</taxon>
        <taxon>Pseudomonadati</taxon>
        <taxon>Campylobacterota</taxon>
        <taxon>Epsilonproteobacteria</taxon>
        <taxon>Campylobacterales</taxon>
        <taxon>Campylobacteraceae</taxon>
        <taxon>Campylobacter</taxon>
    </lineage>
</organism>
<evidence type="ECO:0000256" key="1">
    <source>
        <dbReference type="SAM" id="Phobius"/>
    </source>
</evidence>
<dbReference type="RefSeq" id="WP_025802786.1">
    <property type="nucleotide sequence ID" value="NZ_CP053842.1"/>
</dbReference>
<evidence type="ECO:0000313" key="2">
    <source>
        <dbReference type="EMBL" id="QOQ86575.1"/>
    </source>
</evidence>
<keyword evidence="3" id="KW-1185">Reference proteome</keyword>
<accession>A0A7M1LGF6</accession>